<feature type="compositionally biased region" description="Low complexity" evidence="1">
    <location>
        <begin position="159"/>
        <end position="169"/>
    </location>
</feature>
<organism evidence="2">
    <name type="scientific">Tanacetum cinerariifolium</name>
    <name type="common">Dalmatian daisy</name>
    <name type="synonym">Chrysanthemum cinerariifolium</name>
    <dbReference type="NCBI Taxonomy" id="118510"/>
    <lineage>
        <taxon>Eukaryota</taxon>
        <taxon>Viridiplantae</taxon>
        <taxon>Streptophyta</taxon>
        <taxon>Embryophyta</taxon>
        <taxon>Tracheophyta</taxon>
        <taxon>Spermatophyta</taxon>
        <taxon>Magnoliopsida</taxon>
        <taxon>eudicotyledons</taxon>
        <taxon>Gunneridae</taxon>
        <taxon>Pentapetalae</taxon>
        <taxon>asterids</taxon>
        <taxon>campanulids</taxon>
        <taxon>Asterales</taxon>
        <taxon>Asteraceae</taxon>
        <taxon>Asteroideae</taxon>
        <taxon>Anthemideae</taxon>
        <taxon>Anthemidinae</taxon>
        <taxon>Tanacetum</taxon>
    </lineage>
</organism>
<feature type="region of interest" description="Disordered" evidence="1">
    <location>
        <begin position="149"/>
        <end position="176"/>
    </location>
</feature>
<evidence type="ECO:0000256" key="1">
    <source>
        <dbReference type="SAM" id="MobiDB-lite"/>
    </source>
</evidence>
<feature type="compositionally biased region" description="Acidic residues" evidence="1">
    <location>
        <begin position="204"/>
        <end position="213"/>
    </location>
</feature>
<name>A0A699IZR7_TANCI</name>
<evidence type="ECO:0000313" key="2">
    <source>
        <dbReference type="EMBL" id="GEZ99915.1"/>
    </source>
</evidence>
<protein>
    <submittedName>
        <fullName evidence="2">Uncharacterized protein</fullName>
    </submittedName>
</protein>
<gene>
    <name evidence="2" type="ORF">Tci_571888</name>
</gene>
<feature type="region of interest" description="Disordered" evidence="1">
    <location>
        <begin position="193"/>
        <end position="214"/>
    </location>
</feature>
<dbReference type="EMBL" id="BKCJ010353591">
    <property type="protein sequence ID" value="GEZ99915.1"/>
    <property type="molecule type" value="Genomic_DNA"/>
</dbReference>
<dbReference type="AlphaFoldDB" id="A0A699IZR7"/>
<comment type="caution">
    <text evidence="2">The sequence shown here is derived from an EMBL/GenBank/DDBJ whole genome shotgun (WGS) entry which is preliminary data.</text>
</comment>
<reference evidence="2" key="1">
    <citation type="journal article" date="2019" name="Sci. Rep.">
        <title>Draft genome of Tanacetum cinerariifolium, the natural source of mosquito coil.</title>
        <authorList>
            <person name="Yamashiro T."/>
            <person name="Shiraishi A."/>
            <person name="Satake H."/>
            <person name="Nakayama K."/>
        </authorList>
    </citation>
    <scope>NUCLEOTIDE SEQUENCE</scope>
</reference>
<sequence length="376" mass="40926">MAASAIIVSSNSSDERVGSPPSRVILFGDIPIVIPSTSVIALETSAIAHVISSAALVVETTTVALPTGLCGLVPYSDFDSDSPDEMDSLEYITPLPATSPFLFTDSFEASDSSDGPPSQDPYTIIVAHWRSRITTRSSSPSDFSIAPVIASPGTHHRPSSSSLPTDSLPVHSSGLDAPGSLALTLANLLPPRKRFRDSDSSETSIEEDTEIDTTETKDGRELDIVDGDDVRNHIKVDPRDDMEEFEASAGDTVVLGIDPRSVPMVDRRLSSQLEEILLVHLALEMTLSASGSRAGMAERIRSLRLENLKIHDDRDDLRRKLRRLESFAERRLRTMIKTRSGMTPAAIEEMTNRRMAEAPEDHEINKNLGLENINGN</sequence>
<proteinExistence type="predicted"/>
<accession>A0A699IZR7</accession>